<feature type="region of interest" description="Disordered" evidence="2">
    <location>
        <begin position="280"/>
        <end position="303"/>
    </location>
</feature>
<keyword evidence="1" id="KW-0175">Coiled coil</keyword>
<gene>
    <name evidence="3" type="ORF">BU24DRAFT_496151</name>
</gene>
<dbReference type="AlphaFoldDB" id="A0A6A5XDS3"/>
<keyword evidence="4" id="KW-1185">Reference proteome</keyword>
<feature type="compositionally biased region" description="Basic and acidic residues" evidence="2">
    <location>
        <begin position="291"/>
        <end position="303"/>
    </location>
</feature>
<evidence type="ECO:0000313" key="3">
    <source>
        <dbReference type="EMBL" id="KAF2011001.1"/>
    </source>
</evidence>
<dbReference type="GeneID" id="54291577"/>
<protein>
    <submittedName>
        <fullName evidence="3">Uncharacterized protein</fullName>
    </submittedName>
</protein>
<dbReference type="OrthoDB" id="3800294at2759"/>
<name>A0A6A5XDS3_9PLEO</name>
<evidence type="ECO:0000313" key="4">
    <source>
        <dbReference type="Proteomes" id="UP000799778"/>
    </source>
</evidence>
<dbReference type="Proteomes" id="UP000799778">
    <property type="component" value="Unassembled WGS sequence"/>
</dbReference>
<dbReference type="EMBL" id="ML978075">
    <property type="protein sequence ID" value="KAF2011001.1"/>
    <property type="molecule type" value="Genomic_DNA"/>
</dbReference>
<dbReference type="RefSeq" id="XP_033379340.1">
    <property type="nucleotide sequence ID" value="XM_033534180.1"/>
</dbReference>
<accession>A0A6A5XDS3</accession>
<proteinExistence type="predicted"/>
<reference evidence="3" key="1">
    <citation type="journal article" date="2020" name="Stud. Mycol.">
        <title>101 Dothideomycetes genomes: a test case for predicting lifestyles and emergence of pathogens.</title>
        <authorList>
            <person name="Haridas S."/>
            <person name="Albert R."/>
            <person name="Binder M."/>
            <person name="Bloem J."/>
            <person name="Labutti K."/>
            <person name="Salamov A."/>
            <person name="Andreopoulos B."/>
            <person name="Baker S."/>
            <person name="Barry K."/>
            <person name="Bills G."/>
            <person name="Bluhm B."/>
            <person name="Cannon C."/>
            <person name="Castanera R."/>
            <person name="Culley D."/>
            <person name="Daum C."/>
            <person name="Ezra D."/>
            <person name="Gonzalez J."/>
            <person name="Henrissat B."/>
            <person name="Kuo A."/>
            <person name="Liang C."/>
            <person name="Lipzen A."/>
            <person name="Lutzoni F."/>
            <person name="Magnuson J."/>
            <person name="Mondo S."/>
            <person name="Nolan M."/>
            <person name="Ohm R."/>
            <person name="Pangilinan J."/>
            <person name="Park H.-J."/>
            <person name="Ramirez L."/>
            <person name="Alfaro M."/>
            <person name="Sun H."/>
            <person name="Tritt A."/>
            <person name="Yoshinaga Y."/>
            <person name="Zwiers L.-H."/>
            <person name="Turgeon B."/>
            <person name="Goodwin S."/>
            <person name="Spatafora J."/>
            <person name="Crous P."/>
            <person name="Grigoriev I."/>
        </authorList>
    </citation>
    <scope>NUCLEOTIDE SEQUENCE</scope>
    <source>
        <strain evidence="3">CBS 175.79</strain>
    </source>
</reference>
<organism evidence="3 4">
    <name type="scientific">Aaosphaeria arxii CBS 175.79</name>
    <dbReference type="NCBI Taxonomy" id="1450172"/>
    <lineage>
        <taxon>Eukaryota</taxon>
        <taxon>Fungi</taxon>
        <taxon>Dikarya</taxon>
        <taxon>Ascomycota</taxon>
        <taxon>Pezizomycotina</taxon>
        <taxon>Dothideomycetes</taxon>
        <taxon>Pleosporomycetidae</taxon>
        <taxon>Pleosporales</taxon>
        <taxon>Pleosporales incertae sedis</taxon>
        <taxon>Aaosphaeria</taxon>
    </lineage>
</organism>
<evidence type="ECO:0000256" key="2">
    <source>
        <dbReference type="SAM" id="MobiDB-lite"/>
    </source>
</evidence>
<evidence type="ECO:0000256" key="1">
    <source>
        <dbReference type="SAM" id="Coils"/>
    </source>
</evidence>
<feature type="coiled-coil region" evidence="1">
    <location>
        <begin position="175"/>
        <end position="202"/>
    </location>
</feature>
<sequence>MEQPGQMTSSQRITRSLVQAYLRDPDDGEEDVVETPSDSDLINSKNFEEHAVAVCKPVDPSFAATREYLNDLIHEESSSLDWSLDYTSNPRAVSPDGNGISGLSINTGILTPIRLGLGPRVAKECSDALLLLCKKGADEQSESTQPCTYPQMLEKLLALSHESMTQRCDDEADCSAKYEELLDALNQRIRELAHLIETAEFEEDPSDARAVQAVRAYCPETAVFAGQDLYHLLVNLTVNHTIVRPTLTGGVGGLLWDTVFKTMLMETLYSLEKKFHEEKRSSLKTESNSARVERDPGNSNRLEKGLAGVNKKSVPKAATMVIDDLKRGRKGLWKKELDSLQELAAAQTGQKWHLNLLLAHPPLHLLQQICEEADLRLVKTLRKQIGELEDEQVVVHTIGEVLQGLGTRNLRRVRRFAALDVPEERRDQVLRERMDNPLTSIMMMGVIGENQSVQNTSNVLRRRVTDMENVLQEILEATKCRFQACDDMYNWLGSDEAMEDVLSSGN</sequence>